<dbReference type="InterPro" id="IPR011006">
    <property type="entry name" value="CheY-like_superfamily"/>
</dbReference>
<dbReference type="InterPro" id="IPR036388">
    <property type="entry name" value="WH-like_DNA-bd_sf"/>
</dbReference>
<dbReference type="SMART" id="SM01012">
    <property type="entry name" value="ANTAR"/>
    <property type="match status" value="1"/>
</dbReference>
<accession>A0AAI8L8E2</accession>
<evidence type="ECO:0000313" key="7">
    <source>
        <dbReference type="Proteomes" id="UP000265765"/>
    </source>
</evidence>
<dbReference type="InterPro" id="IPR005561">
    <property type="entry name" value="ANTAR"/>
</dbReference>
<dbReference type="Gene3D" id="3.30.450.40">
    <property type="match status" value="1"/>
</dbReference>
<feature type="domain" description="ANTAR" evidence="5">
    <location>
        <begin position="166"/>
        <end position="227"/>
    </location>
</feature>
<dbReference type="KEGG" id="sge:DWG14_07729"/>
<evidence type="ECO:0000259" key="5">
    <source>
        <dbReference type="PROSITE" id="PS50921"/>
    </source>
</evidence>
<dbReference type="Proteomes" id="UP000265765">
    <property type="component" value="Chromosome"/>
</dbReference>
<evidence type="ECO:0000256" key="1">
    <source>
        <dbReference type="ARBA" id="ARBA00022679"/>
    </source>
</evidence>
<evidence type="ECO:0000256" key="4">
    <source>
        <dbReference type="ARBA" id="ARBA00023163"/>
    </source>
</evidence>
<name>A0AAI8L8E2_9ACTN</name>
<dbReference type="Pfam" id="PF13185">
    <property type="entry name" value="GAF_2"/>
    <property type="match status" value="1"/>
</dbReference>
<dbReference type="Gene3D" id="1.10.10.10">
    <property type="entry name" value="Winged helix-like DNA-binding domain superfamily/Winged helix DNA-binding domain"/>
    <property type="match status" value="1"/>
</dbReference>
<dbReference type="PIRSF" id="PIRSF036625">
    <property type="entry name" value="GAF_ANTAR"/>
    <property type="match status" value="1"/>
</dbReference>
<keyword evidence="4" id="KW-0804">Transcription</keyword>
<dbReference type="GO" id="GO:0003723">
    <property type="term" value="F:RNA binding"/>
    <property type="evidence" value="ECO:0007669"/>
    <property type="project" value="InterPro"/>
</dbReference>
<dbReference type="PROSITE" id="PS50921">
    <property type="entry name" value="ANTAR"/>
    <property type="match status" value="1"/>
</dbReference>
<evidence type="ECO:0000256" key="3">
    <source>
        <dbReference type="ARBA" id="ARBA00023015"/>
    </source>
</evidence>
<dbReference type="InterPro" id="IPR012074">
    <property type="entry name" value="GAF_ANTAR"/>
</dbReference>
<evidence type="ECO:0000313" key="6">
    <source>
        <dbReference type="EMBL" id="AYC43422.1"/>
    </source>
</evidence>
<gene>
    <name evidence="6" type="ORF">DWG14_07729</name>
</gene>
<dbReference type="EMBL" id="CP032427">
    <property type="protein sequence ID" value="AYC43422.1"/>
    <property type="molecule type" value="Genomic_DNA"/>
</dbReference>
<organism evidence="6 7">
    <name type="scientific">Streptomyces griseorubiginosus</name>
    <dbReference type="NCBI Taxonomy" id="67304"/>
    <lineage>
        <taxon>Bacteria</taxon>
        <taxon>Bacillati</taxon>
        <taxon>Actinomycetota</taxon>
        <taxon>Actinomycetes</taxon>
        <taxon>Kitasatosporales</taxon>
        <taxon>Streptomycetaceae</taxon>
        <taxon>Streptomyces</taxon>
    </lineage>
</organism>
<keyword evidence="3" id="KW-0805">Transcription regulation</keyword>
<dbReference type="Pfam" id="PF03861">
    <property type="entry name" value="ANTAR"/>
    <property type="match status" value="1"/>
</dbReference>
<evidence type="ECO:0000256" key="2">
    <source>
        <dbReference type="ARBA" id="ARBA00022777"/>
    </source>
</evidence>
<sequence>MEDVVDWSGFARQMAGMARNLLAQDSVSGTLDRISASATELVEGCTSAGVLVLHDRKVETLSATDGLVVDSDRLQERLAEGPCYDAARTSQGERTYRIADLDAESERWPVFAPQARALGVGSMMGFLLFTEDDDLGALNLYSREPGAFTEASELAGWLLASHAAVALSAARTYAQMEQAVATRHVIGEAMGILMGSRHLTEDQAFDVLKRYSQENNVKLREVARQVCEKGTLD</sequence>
<protein>
    <recommendedName>
        <fullName evidence="5">ANTAR domain-containing protein</fullName>
    </recommendedName>
</protein>
<keyword evidence="2" id="KW-0418">Kinase</keyword>
<keyword evidence="1" id="KW-0808">Transferase</keyword>
<dbReference type="SUPFAM" id="SSF52172">
    <property type="entry name" value="CheY-like"/>
    <property type="match status" value="1"/>
</dbReference>
<dbReference type="InterPro" id="IPR003018">
    <property type="entry name" value="GAF"/>
</dbReference>
<dbReference type="GO" id="GO:0016301">
    <property type="term" value="F:kinase activity"/>
    <property type="evidence" value="ECO:0007669"/>
    <property type="project" value="UniProtKB-KW"/>
</dbReference>
<dbReference type="AlphaFoldDB" id="A0AAI8L8E2"/>
<dbReference type="InterPro" id="IPR029016">
    <property type="entry name" value="GAF-like_dom_sf"/>
</dbReference>
<proteinExistence type="predicted"/>
<dbReference type="SUPFAM" id="SSF55781">
    <property type="entry name" value="GAF domain-like"/>
    <property type="match status" value="1"/>
</dbReference>
<reference evidence="6 7" key="1">
    <citation type="submission" date="2018-09" db="EMBL/GenBank/DDBJ databases">
        <title>Production of Trimethoprim by Streptomyces sp. 3E-1.</title>
        <authorList>
            <person name="Kang H.J."/>
            <person name="Kim S.B."/>
        </authorList>
    </citation>
    <scope>NUCLEOTIDE SEQUENCE [LARGE SCALE GENOMIC DNA]</scope>
    <source>
        <strain evidence="6 7">3E-1</strain>
    </source>
</reference>